<reference evidence="1" key="2">
    <citation type="submission" date="2021-02" db="EMBL/GenBank/DDBJ databases">
        <authorList>
            <person name="Kimball J.A."/>
            <person name="Haas M.W."/>
            <person name="Macchietto M."/>
            <person name="Kono T."/>
            <person name="Duquette J."/>
            <person name="Shao M."/>
        </authorList>
    </citation>
    <scope>NUCLEOTIDE SEQUENCE</scope>
    <source>
        <tissue evidence="1">Fresh leaf tissue</tissue>
    </source>
</reference>
<dbReference type="EMBL" id="JAAALK010000082">
    <property type="protein sequence ID" value="KAG8085099.1"/>
    <property type="molecule type" value="Genomic_DNA"/>
</dbReference>
<dbReference type="PANTHER" id="PTHR35830">
    <property type="entry name" value="OS05G0299200 PROTEIN"/>
    <property type="match status" value="1"/>
</dbReference>
<protein>
    <submittedName>
        <fullName evidence="1">Uncharacterized protein</fullName>
    </submittedName>
</protein>
<reference evidence="1" key="1">
    <citation type="journal article" date="2021" name="bioRxiv">
        <title>Whole Genome Assembly and Annotation of Northern Wild Rice, Zizania palustris L., Supports a Whole Genome Duplication in the Zizania Genus.</title>
        <authorList>
            <person name="Haas M."/>
            <person name="Kono T."/>
            <person name="Macchietto M."/>
            <person name="Millas R."/>
            <person name="McGilp L."/>
            <person name="Shao M."/>
            <person name="Duquette J."/>
            <person name="Hirsch C.N."/>
            <person name="Kimball J."/>
        </authorList>
    </citation>
    <scope>NUCLEOTIDE SEQUENCE</scope>
    <source>
        <tissue evidence="1">Fresh leaf tissue</tissue>
    </source>
</reference>
<sequence length="136" mass="14883">MIAAAHEIGATQINGENPRFFLAGLAGNIGLDKFRAATLICSSVAARTRACFLQCWALEIQGKRSEALDELLKIYRIHNIFPPEENSAEMEMVAGGLKKNLQVSERVHLLSLYRSICTNGNLRTAAEVLGLSIPDQ</sequence>
<proteinExistence type="predicted"/>
<gene>
    <name evidence="1" type="ORF">GUJ93_ZPchr0010g10335</name>
</gene>
<evidence type="ECO:0000313" key="2">
    <source>
        <dbReference type="Proteomes" id="UP000729402"/>
    </source>
</evidence>
<dbReference type="OrthoDB" id="1898167at2759"/>
<name>A0A8J5W919_ZIZPA</name>
<dbReference type="Proteomes" id="UP000729402">
    <property type="component" value="Unassembled WGS sequence"/>
</dbReference>
<organism evidence="1 2">
    <name type="scientific">Zizania palustris</name>
    <name type="common">Northern wild rice</name>
    <dbReference type="NCBI Taxonomy" id="103762"/>
    <lineage>
        <taxon>Eukaryota</taxon>
        <taxon>Viridiplantae</taxon>
        <taxon>Streptophyta</taxon>
        <taxon>Embryophyta</taxon>
        <taxon>Tracheophyta</taxon>
        <taxon>Spermatophyta</taxon>
        <taxon>Magnoliopsida</taxon>
        <taxon>Liliopsida</taxon>
        <taxon>Poales</taxon>
        <taxon>Poaceae</taxon>
        <taxon>BOP clade</taxon>
        <taxon>Oryzoideae</taxon>
        <taxon>Oryzeae</taxon>
        <taxon>Zizaniinae</taxon>
        <taxon>Zizania</taxon>
    </lineage>
</organism>
<comment type="caution">
    <text evidence="1">The sequence shown here is derived from an EMBL/GenBank/DDBJ whole genome shotgun (WGS) entry which is preliminary data.</text>
</comment>
<evidence type="ECO:0000313" key="1">
    <source>
        <dbReference type="EMBL" id="KAG8085099.1"/>
    </source>
</evidence>
<dbReference type="PANTHER" id="PTHR35830:SF1">
    <property type="entry name" value="OS05G0299200 PROTEIN"/>
    <property type="match status" value="1"/>
</dbReference>
<keyword evidence="2" id="KW-1185">Reference proteome</keyword>
<dbReference type="AlphaFoldDB" id="A0A8J5W919"/>
<accession>A0A8J5W919</accession>